<comment type="similarity">
    <text evidence="2 7">Belongs to the peptidase C19 family.</text>
</comment>
<dbReference type="Gene3D" id="1.20.58.80">
    <property type="entry name" value="Phosphotransferase system, lactose/cellobiose-type IIA subunit"/>
    <property type="match status" value="1"/>
</dbReference>
<dbReference type="PROSITE" id="PS00972">
    <property type="entry name" value="USP_1"/>
    <property type="match status" value="1"/>
</dbReference>
<proteinExistence type="inferred from homology"/>
<name>A0A507CF55_9FUNG</name>
<protein>
    <recommendedName>
        <fullName evidence="7">Ubiquitin carboxyl-terminal hydrolase</fullName>
        <ecNumber evidence="7">3.4.19.12</ecNumber>
    </recommendedName>
</protein>
<keyword evidence="6 7" id="KW-0788">Thiol protease</keyword>
<dbReference type="PANTHER" id="PTHR21646:SF95">
    <property type="entry name" value="UBIQUITIN CARBOXYL-TERMINAL HYDROLASE 4-RELATED"/>
    <property type="match status" value="1"/>
</dbReference>
<dbReference type="InterPro" id="IPR018200">
    <property type="entry name" value="USP_CS"/>
</dbReference>
<feature type="domain" description="USP" evidence="9">
    <location>
        <begin position="581"/>
        <end position="922"/>
    </location>
</feature>
<dbReference type="CDD" id="cd02674">
    <property type="entry name" value="Peptidase_C19R"/>
    <property type="match status" value="1"/>
</dbReference>
<dbReference type="InterPro" id="IPR001394">
    <property type="entry name" value="Peptidase_C19_UCH"/>
</dbReference>
<dbReference type="PROSITE" id="PS50235">
    <property type="entry name" value="USP_3"/>
    <property type="match status" value="1"/>
</dbReference>
<sequence>MPGGGSERSSSNPGRPRSLDELQSLTTVKYDKTPHHYLTWCRSVERLFEEGNIARLNGDIEEAYIRFTRGLVIILELIPKLPGFQKSNAEYLKSVTVIFPLCEEIKLEITRRYLEWKSTQPEAPSQSQSSSLPPTFTPQVPVPTRRASTKTMIDDVPSLYELGNSASPPPSGPLLRDSWIGGPPDMSKMESMTPNQLAQFLVQAGADESATVLVLDVRPQSEFLEGHVRWNKKRRADGRLCGGVININPLWLTPGMVSEAIEKCLELLPGMYNTLIPKQLFLQKDQFDLIVYMDSKSSSLTESGPLQIVHNSIYSFETERIPRFPPKILLGGFQGWVKTLEEKNGNKEQWIEVGPGWGGSDELDPNSKLFAALEPAPQRPARNPRRNSEVEDVSGIVRDPYEYISRAPIPIRTTSARESEPVIPPRSPARTHPFDSPLTFMSSSVPPSRHSSLGLDKENQQPQYDPSRYREASSSYNYPVLPSSSSSNNSNNTGRNQLPGSPMQMEAPPLPYKPTEAAYNEYANLPLTSPSYEPPYVFPPRSSLPAGSAASTAGPLASRYYAPQIPAEIIQWDSSSTLASAGLKNLGNTCFMSCILQCLSGTLPLATFFNNGKYRRHLNRENILGTKGQVADAFAALIKDMWSQDETVITPTKFKATVGTCAPQFRGNEQQDAQEFLAFLLDALHEDLNDARGRGPPPAMTTGEEDERYPDDEASIRSWNRYQLLNKSYIVDLFQGQLKSKLECMTCHKTSTTFDSTMYLSLPIPAAKKKGASISLDDCLSKFHEEEILDKSDAWMCPQCRVPRKATKKLTIQRLPVILLIHLKRFYFQGPFRNKIETVVDFPLQNLDLTKYVPTNTPTTRDGGQPVYNLYAVSNHFGGLNGGHYTGIVRNGYRKEWYNFDDARVGRVDANAVKPPTFYSTSGETLHSGHVLVE</sequence>
<keyword evidence="11" id="KW-1185">Reference proteome</keyword>
<dbReference type="GO" id="GO:0016579">
    <property type="term" value="P:protein deubiquitination"/>
    <property type="evidence" value="ECO:0007669"/>
    <property type="project" value="InterPro"/>
</dbReference>
<dbReference type="SUPFAM" id="SSF140856">
    <property type="entry name" value="USP8 N-terminal domain-like"/>
    <property type="match status" value="1"/>
</dbReference>
<dbReference type="STRING" id="1806994.A0A507CF55"/>
<feature type="compositionally biased region" description="Low complexity" evidence="8">
    <location>
        <begin position="120"/>
        <end position="144"/>
    </location>
</feature>
<dbReference type="Pfam" id="PF00443">
    <property type="entry name" value="UCH"/>
    <property type="match status" value="1"/>
</dbReference>
<dbReference type="Pfam" id="PF08969">
    <property type="entry name" value="USP8_dimer"/>
    <property type="match status" value="1"/>
</dbReference>
<feature type="region of interest" description="Disordered" evidence="8">
    <location>
        <begin position="374"/>
        <end position="393"/>
    </location>
</feature>
<dbReference type="SUPFAM" id="SSF54001">
    <property type="entry name" value="Cysteine proteinases"/>
    <property type="match status" value="1"/>
</dbReference>
<evidence type="ECO:0000256" key="7">
    <source>
        <dbReference type="RuleBase" id="RU366025"/>
    </source>
</evidence>
<feature type="compositionally biased region" description="Low complexity" evidence="8">
    <location>
        <begin position="473"/>
        <end position="492"/>
    </location>
</feature>
<comment type="catalytic activity">
    <reaction evidence="1 7">
        <text>Thiol-dependent hydrolysis of ester, thioester, amide, peptide and isopeptide bonds formed by the C-terminal Gly of ubiquitin (a 76-residue protein attached to proteins as an intracellular targeting signal).</text>
        <dbReference type="EC" id="3.4.19.12"/>
    </reaction>
</comment>
<organism evidence="10 11">
    <name type="scientific">Synchytrium microbalum</name>
    <dbReference type="NCBI Taxonomy" id="1806994"/>
    <lineage>
        <taxon>Eukaryota</taxon>
        <taxon>Fungi</taxon>
        <taxon>Fungi incertae sedis</taxon>
        <taxon>Chytridiomycota</taxon>
        <taxon>Chytridiomycota incertae sedis</taxon>
        <taxon>Chytridiomycetes</taxon>
        <taxon>Synchytriales</taxon>
        <taxon>Synchytriaceae</taxon>
        <taxon>Synchytrium</taxon>
    </lineage>
</organism>
<dbReference type="InterPro" id="IPR038765">
    <property type="entry name" value="Papain-like_cys_pep_sf"/>
</dbReference>
<keyword evidence="5 7" id="KW-0378">Hydrolase</keyword>
<dbReference type="GO" id="GO:0004843">
    <property type="term" value="F:cysteine-type deubiquitinase activity"/>
    <property type="evidence" value="ECO:0007669"/>
    <property type="project" value="UniProtKB-UniRule"/>
</dbReference>
<dbReference type="RefSeq" id="XP_031027976.1">
    <property type="nucleotide sequence ID" value="XM_031165980.1"/>
</dbReference>
<keyword evidence="4 7" id="KW-0833">Ubl conjugation pathway</keyword>
<evidence type="ECO:0000313" key="10">
    <source>
        <dbReference type="EMBL" id="TPX38262.1"/>
    </source>
</evidence>
<dbReference type="PANTHER" id="PTHR21646">
    <property type="entry name" value="UBIQUITIN CARBOXYL-TERMINAL HYDROLASE"/>
    <property type="match status" value="1"/>
</dbReference>
<dbReference type="PROSITE" id="PS00973">
    <property type="entry name" value="USP_2"/>
    <property type="match status" value="1"/>
</dbReference>
<dbReference type="GO" id="GO:0006508">
    <property type="term" value="P:proteolysis"/>
    <property type="evidence" value="ECO:0007669"/>
    <property type="project" value="UniProtKB-KW"/>
</dbReference>
<feature type="region of interest" description="Disordered" evidence="8">
    <location>
        <begin position="690"/>
        <end position="711"/>
    </location>
</feature>
<dbReference type="Gene3D" id="3.90.70.10">
    <property type="entry name" value="Cysteine proteinases"/>
    <property type="match status" value="1"/>
</dbReference>
<keyword evidence="3 7" id="KW-0645">Protease</keyword>
<comment type="caution">
    <text evidence="10">The sequence shown here is derived from an EMBL/GenBank/DDBJ whole genome shotgun (WGS) entry which is preliminary data.</text>
</comment>
<evidence type="ECO:0000256" key="5">
    <source>
        <dbReference type="ARBA" id="ARBA00022801"/>
    </source>
</evidence>
<evidence type="ECO:0000313" key="11">
    <source>
        <dbReference type="Proteomes" id="UP000319731"/>
    </source>
</evidence>
<dbReference type="Proteomes" id="UP000319731">
    <property type="component" value="Unassembled WGS sequence"/>
</dbReference>
<dbReference type="AlphaFoldDB" id="A0A507CF55"/>
<accession>A0A507CF55</accession>
<dbReference type="InterPro" id="IPR050185">
    <property type="entry name" value="Ub_carboxyl-term_hydrolase"/>
</dbReference>
<evidence type="ECO:0000256" key="1">
    <source>
        <dbReference type="ARBA" id="ARBA00000707"/>
    </source>
</evidence>
<dbReference type="InterPro" id="IPR036873">
    <property type="entry name" value="Rhodanese-like_dom_sf"/>
</dbReference>
<feature type="compositionally biased region" description="Low complexity" evidence="8">
    <location>
        <begin position="442"/>
        <end position="452"/>
    </location>
</feature>
<dbReference type="OrthoDB" id="292964at2759"/>
<dbReference type="InterPro" id="IPR028889">
    <property type="entry name" value="USP"/>
</dbReference>
<evidence type="ECO:0000256" key="3">
    <source>
        <dbReference type="ARBA" id="ARBA00022670"/>
    </source>
</evidence>
<feature type="region of interest" description="Disordered" evidence="8">
    <location>
        <begin position="120"/>
        <end position="146"/>
    </location>
</feature>
<dbReference type="GeneID" id="42001277"/>
<feature type="region of interest" description="Disordered" evidence="8">
    <location>
        <begin position="412"/>
        <end position="514"/>
    </location>
</feature>
<evidence type="ECO:0000259" key="9">
    <source>
        <dbReference type="PROSITE" id="PS50235"/>
    </source>
</evidence>
<dbReference type="EC" id="3.4.19.12" evidence="7"/>
<reference evidence="10 11" key="1">
    <citation type="journal article" date="2019" name="Sci. Rep.">
        <title>Comparative genomics of chytrid fungi reveal insights into the obligate biotrophic and pathogenic lifestyle of Synchytrium endobioticum.</title>
        <authorList>
            <person name="van de Vossenberg B.T.L.H."/>
            <person name="Warris S."/>
            <person name="Nguyen H.D.T."/>
            <person name="van Gent-Pelzer M.P.E."/>
            <person name="Joly D.L."/>
            <person name="van de Geest H.C."/>
            <person name="Bonants P.J.M."/>
            <person name="Smith D.S."/>
            <person name="Levesque C.A."/>
            <person name="van der Lee T.A.J."/>
        </authorList>
    </citation>
    <scope>NUCLEOTIDE SEQUENCE [LARGE SCALE GENOMIC DNA]</scope>
    <source>
        <strain evidence="10 11">JEL517</strain>
    </source>
</reference>
<evidence type="ECO:0000256" key="6">
    <source>
        <dbReference type="ARBA" id="ARBA00022807"/>
    </source>
</evidence>
<dbReference type="EMBL" id="QEAO01000001">
    <property type="protein sequence ID" value="TPX38262.1"/>
    <property type="molecule type" value="Genomic_DNA"/>
</dbReference>
<evidence type="ECO:0000256" key="4">
    <source>
        <dbReference type="ARBA" id="ARBA00022786"/>
    </source>
</evidence>
<gene>
    <name evidence="10" type="ORF">SmJEL517_g00050</name>
</gene>
<dbReference type="SUPFAM" id="SSF52821">
    <property type="entry name" value="Rhodanese/Cell cycle control phosphatase"/>
    <property type="match status" value="1"/>
</dbReference>
<dbReference type="InterPro" id="IPR015063">
    <property type="entry name" value="USP8_dimer"/>
</dbReference>
<evidence type="ECO:0000256" key="8">
    <source>
        <dbReference type="SAM" id="MobiDB-lite"/>
    </source>
</evidence>
<dbReference type="Gene3D" id="3.40.250.10">
    <property type="entry name" value="Rhodanese-like domain"/>
    <property type="match status" value="1"/>
</dbReference>
<evidence type="ECO:0000256" key="2">
    <source>
        <dbReference type="ARBA" id="ARBA00009085"/>
    </source>
</evidence>